<dbReference type="Pfam" id="PF01208">
    <property type="entry name" value="URO-D"/>
    <property type="match status" value="1"/>
</dbReference>
<dbReference type="Gene3D" id="3.20.20.210">
    <property type="match status" value="1"/>
</dbReference>
<dbReference type="PANTHER" id="PTHR47099:SF1">
    <property type="entry name" value="METHYLCOBAMIDE:COM METHYLTRANSFERASE MTBA"/>
    <property type="match status" value="1"/>
</dbReference>
<proteinExistence type="predicted"/>
<evidence type="ECO:0000259" key="1">
    <source>
        <dbReference type="Pfam" id="PF01208"/>
    </source>
</evidence>
<dbReference type="GO" id="GO:0004853">
    <property type="term" value="F:uroporphyrinogen decarboxylase activity"/>
    <property type="evidence" value="ECO:0007669"/>
    <property type="project" value="InterPro"/>
</dbReference>
<gene>
    <name evidence="2" type="ORF">DXB37_15160</name>
</gene>
<dbReference type="Proteomes" id="UP000260759">
    <property type="component" value="Unassembled WGS sequence"/>
</dbReference>
<evidence type="ECO:0000313" key="3">
    <source>
        <dbReference type="Proteomes" id="UP000260759"/>
    </source>
</evidence>
<reference evidence="2 3" key="1">
    <citation type="submission" date="2018-08" db="EMBL/GenBank/DDBJ databases">
        <title>A genome reference for cultivated species of the human gut microbiota.</title>
        <authorList>
            <person name="Zou Y."/>
            <person name="Xue W."/>
            <person name="Luo G."/>
        </authorList>
    </citation>
    <scope>NUCLEOTIDE SEQUENCE [LARGE SCALE GENOMIC DNA]</scope>
    <source>
        <strain evidence="2 3">OM03-4</strain>
    </source>
</reference>
<name>A0A3E5ETF7_BACUN</name>
<organism evidence="2 3">
    <name type="scientific">Bacteroides uniformis</name>
    <dbReference type="NCBI Taxonomy" id="820"/>
    <lineage>
        <taxon>Bacteria</taxon>
        <taxon>Pseudomonadati</taxon>
        <taxon>Bacteroidota</taxon>
        <taxon>Bacteroidia</taxon>
        <taxon>Bacteroidales</taxon>
        <taxon>Bacteroidaceae</taxon>
        <taxon>Bacteroides</taxon>
    </lineage>
</organism>
<protein>
    <recommendedName>
        <fullName evidence="1">Uroporphyrinogen decarboxylase (URO-D) domain-containing protein</fullName>
    </recommendedName>
</protein>
<evidence type="ECO:0000313" key="2">
    <source>
        <dbReference type="EMBL" id="RGN92241.1"/>
    </source>
</evidence>
<dbReference type="RefSeq" id="WP_117601019.1">
    <property type="nucleotide sequence ID" value="NZ_QSVA01000014.1"/>
</dbReference>
<sequence>MTPKERVIKAFNHEETDRPPFQATFTPEFAERLRKEFKLPEMFTEPHHRQWYGYDLEILTGQDALQAGVGWFTNYYLKKEAYTDEWGVKWKIDPYATPFGIGHYTNIETNPLRDNDEAAISYKAPDPDCPELYTHVERLIKEYGSEYFIIGRIHCTIFESAWALRGLDTLMTDFYINPDLTNHLLDETCNYHKAVACNMARLGVDMIWLGDDMGAQSSLMIDPELWREYFKPRMASIIQAAKSINPKLKVAYHTDGCNYDIIPELIEIGLDVLNPIQTECMDPEILQKKYGEQLCFFGGIAVQSTLPMGTAEEIRKEYQWLKNSIGKNGGWLCAPTHHVQLDTPIENFFAMLQAIGIPDNRRR</sequence>
<comment type="caution">
    <text evidence="2">The sequence shown here is derived from an EMBL/GenBank/DDBJ whole genome shotgun (WGS) entry which is preliminary data.</text>
</comment>
<dbReference type="InterPro" id="IPR052024">
    <property type="entry name" value="Methanogen_methyltrans"/>
</dbReference>
<dbReference type="InterPro" id="IPR000257">
    <property type="entry name" value="Uroporphyrinogen_deCOase"/>
</dbReference>
<dbReference type="PANTHER" id="PTHR47099">
    <property type="entry name" value="METHYLCOBAMIDE:COM METHYLTRANSFERASE MTBA"/>
    <property type="match status" value="1"/>
</dbReference>
<dbReference type="EMBL" id="QSVA01000014">
    <property type="protein sequence ID" value="RGN92241.1"/>
    <property type="molecule type" value="Genomic_DNA"/>
</dbReference>
<dbReference type="InterPro" id="IPR038071">
    <property type="entry name" value="UROD/MetE-like_sf"/>
</dbReference>
<accession>A0A3E5ETF7</accession>
<dbReference type="SUPFAM" id="SSF51726">
    <property type="entry name" value="UROD/MetE-like"/>
    <property type="match status" value="1"/>
</dbReference>
<dbReference type="GO" id="GO:0006779">
    <property type="term" value="P:porphyrin-containing compound biosynthetic process"/>
    <property type="evidence" value="ECO:0007669"/>
    <property type="project" value="InterPro"/>
</dbReference>
<feature type="domain" description="Uroporphyrinogen decarboxylase (URO-D)" evidence="1">
    <location>
        <begin position="110"/>
        <end position="355"/>
    </location>
</feature>
<dbReference type="AlphaFoldDB" id="A0A3E5ETF7"/>